<evidence type="ECO:0000313" key="2">
    <source>
        <dbReference type="Proteomes" id="UP000277811"/>
    </source>
</evidence>
<dbReference type="EMBL" id="UPPP01000105">
    <property type="protein sequence ID" value="VBB09031.1"/>
    <property type="molecule type" value="Genomic_DNA"/>
</dbReference>
<proteinExistence type="predicted"/>
<dbReference type="AlphaFoldDB" id="A0A498RCB6"/>
<protein>
    <submittedName>
        <fullName evidence="1">Uncharacterized protein</fullName>
    </submittedName>
</protein>
<accession>A0A498RCB6</accession>
<dbReference type="OrthoDB" id="2086300at2"/>
<evidence type="ECO:0000313" key="1">
    <source>
        <dbReference type="EMBL" id="VBB09031.1"/>
    </source>
</evidence>
<gene>
    <name evidence="1" type="ORF">LUCI_4317</name>
</gene>
<reference evidence="1 2" key="1">
    <citation type="submission" date="2018-06" db="EMBL/GenBank/DDBJ databases">
        <authorList>
            <person name="Strepis N."/>
        </authorList>
    </citation>
    <scope>NUCLEOTIDE SEQUENCE [LARGE SCALE GENOMIC DNA]</scope>
    <source>
        <strain evidence="1">LUCI</strain>
    </source>
</reference>
<dbReference type="Proteomes" id="UP000277811">
    <property type="component" value="Unassembled WGS sequence"/>
</dbReference>
<organism evidence="1 2">
    <name type="scientific">Lucifera butyrica</name>
    <dbReference type="NCBI Taxonomy" id="1351585"/>
    <lineage>
        <taxon>Bacteria</taxon>
        <taxon>Bacillati</taxon>
        <taxon>Bacillota</taxon>
        <taxon>Negativicutes</taxon>
        <taxon>Veillonellales</taxon>
        <taxon>Veillonellaceae</taxon>
        <taxon>Lucifera</taxon>
    </lineage>
</organism>
<name>A0A498RCB6_9FIRM</name>
<sequence length="174" mass="20183">MHYFRLRQDPDYSRAPAIPEVITRIDRRQAVPEKAHHIAPTTVLPLGGKAVYDFIDLLDRPLFLVSDELQQVLKLYMPKLTFKTIVLADPARKEQHIYYLPIFAPIDCLSDNSLQTPDKRTVKHLVLKGAAIENHTVFRVQHPYETIIIVRLDVAESILRRDLRGIRLDRVKIE</sequence>
<dbReference type="RefSeq" id="WP_122629852.1">
    <property type="nucleotide sequence ID" value="NZ_UPPP01000105.1"/>
</dbReference>
<keyword evidence="2" id="KW-1185">Reference proteome</keyword>